<dbReference type="SUPFAM" id="SSF50022">
    <property type="entry name" value="ISP domain"/>
    <property type="match status" value="1"/>
</dbReference>
<dbReference type="PRINTS" id="PR00090">
    <property type="entry name" value="RNGDIOXGNASE"/>
</dbReference>
<dbReference type="AlphaFoldDB" id="A0A497VS35"/>
<organism evidence="8 9">
    <name type="scientific">Litoreibacter meonggei</name>
    <dbReference type="NCBI Taxonomy" id="1049199"/>
    <lineage>
        <taxon>Bacteria</taxon>
        <taxon>Pseudomonadati</taxon>
        <taxon>Pseudomonadota</taxon>
        <taxon>Alphaproteobacteria</taxon>
        <taxon>Rhodobacterales</taxon>
        <taxon>Roseobacteraceae</taxon>
        <taxon>Litoreibacter</taxon>
    </lineage>
</organism>
<dbReference type="Pfam" id="PF00848">
    <property type="entry name" value="Ring_hydroxyl_A"/>
    <property type="match status" value="1"/>
</dbReference>
<dbReference type="RefSeq" id="WP_121025149.1">
    <property type="nucleotide sequence ID" value="NZ_RCCE01000004.1"/>
</dbReference>
<dbReference type="InterPro" id="IPR017941">
    <property type="entry name" value="Rieske_2Fe-2S"/>
</dbReference>
<feature type="domain" description="Rieske" evidence="7">
    <location>
        <begin position="43"/>
        <end position="120"/>
    </location>
</feature>
<dbReference type="CDD" id="cd00680">
    <property type="entry name" value="RHO_alpha_C"/>
    <property type="match status" value="1"/>
</dbReference>
<dbReference type="Gene3D" id="3.90.380.10">
    <property type="entry name" value="Naphthalene 1,2-dioxygenase Alpha Subunit, Chain A, domain 1"/>
    <property type="match status" value="1"/>
</dbReference>
<evidence type="ECO:0000256" key="4">
    <source>
        <dbReference type="ARBA" id="ARBA00023002"/>
    </source>
</evidence>
<keyword evidence="8" id="KW-0223">Dioxygenase</keyword>
<keyword evidence="6" id="KW-0411">Iron-sulfur</keyword>
<evidence type="ECO:0000256" key="3">
    <source>
        <dbReference type="ARBA" id="ARBA00022723"/>
    </source>
</evidence>
<sequence length="384" mass="42999">MSTDLTAVIAPIEQARGLPNAHYIDEATFAEETAAVLHATWAGLAVGADVPENGDAKPMEFLGLPLLLIRDKDGDVRVFQNTCRHRGMILVSEPRKIEGAIRCPYHSWCYSTKGKLVATPHVGGPGMNTHEAIDNTTLGLIEVRSHIWRDVVFVNISGTAAPFDEMHADLIARWSEFDQPMYHGGADSSFTLGANTNYKLAVENYCESYHLPWVHPGLNSYSRLEDHYNINEPDKYSGQGTLVYRQFEGEDGKRFPDFEGLSDKWNEGAEYITLYPNVLLAAQRDHGYAIILEPKSINTTLEHVHIYYAAPQVDDAMRVKNTALWKEVFEEDIFVVEGMQRGRYGPGFDGGRFSPAMDGPTHCFHAWVAQRILDYRQSHAIAAQ</sequence>
<dbReference type="GO" id="GO:0005506">
    <property type="term" value="F:iron ion binding"/>
    <property type="evidence" value="ECO:0007669"/>
    <property type="project" value="InterPro"/>
</dbReference>
<dbReference type="PROSITE" id="PS51296">
    <property type="entry name" value="RIESKE"/>
    <property type="match status" value="1"/>
</dbReference>
<comment type="caution">
    <text evidence="8">The sequence shown here is derived from an EMBL/GenBank/DDBJ whole genome shotgun (WGS) entry which is preliminary data.</text>
</comment>
<evidence type="ECO:0000256" key="5">
    <source>
        <dbReference type="ARBA" id="ARBA00023004"/>
    </source>
</evidence>
<evidence type="ECO:0000313" key="9">
    <source>
        <dbReference type="Proteomes" id="UP000269157"/>
    </source>
</evidence>
<reference evidence="8 9" key="1">
    <citation type="submission" date="2018-10" db="EMBL/GenBank/DDBJ databases">
        <title>Genomic Encyclopedia of Archaeal and Bacterial Type Strains, Phase II (KMG-II): from individual species to whole genera.</title>
        <authorList>
            <person name="Goeker M."/>
        </authorList>
    </citation>
    <scope>NUCLEOTIDE SEQUENCE [LARGE SCALE GENOMIC DNA]</scope>
    <source>
        <strain evidence="8 9">DSM 29466</strain>
    </source>
</reference>
<dbReference type="InterPro" id="IPR036922">
    <property type="entry name" value="Rieske_2Fe-2S_sf"/>
</dbReference>
<dbReference type="GO" id="GO:0051213">
    <property type="term" value="F:dioxygenase activity"/>
    <property type="evidence" value="ECO:0007669"/>
    <property type="project" value="UniProtKB-KW"/>
</dbReference>
<evidence type="ECO:0000256" key="2">
    <source>
        <dbReference type="ARBA" id="ARBA00022714"/>
    </source>
</evidence>
<dbReference type="CDD" id="cd03469">
    <property type="entry name" value="Rieske_RO_Alpha_N"/>
    <property type="match status" value="1"/>
</dbReference>
<dbReference type="GO" id="GO:0051537">
    <property type="term" value="F:2 iron, 2 sulfur cluster binding"/>
    <property type="evidence" value="ECO:0007669"/>
    <property type="project" value="UniProtKB-KW"/>
</dbReference>
<comment type="cofactor">
    <cofactor evidence="1">
        <name>Fe cation</name>
        <dbReference type="ChEBI" id="CHEBI:24875"/>
    </cofactor>
</comment>
<dbReference type="PANTHER" id="PTHR43756">
    <property type="entry name" value="CHOLINE MONOOXYGENASE, CHLOROPLASTIC"/>
    <property type="match status" value="1"/>
</dbReference>
<keyword evidence="9" id="KW-1185">Reference proteome</keyword>
<evidence type="ECO:0000256" key="1">
    <source>
        <dbReference type="ARBA" id="ARBA00001962"/>
    </source>
</evidence>
<protein>
    <submittedName>
        <fullName evidence="8">Phenylpropionate dioxygenase-like ring-hydroxylating dioxygenase large terminal subunit</fullName>
    </submittedName>
</protein>
<dbReference type="SUPFAM" id="SSF55961">
    <property type="entry name" value="Bet v1-like"/>
    <property type="match status" value="1"/>
</dbReference>
<dbReference type="InterPro" id="IPR001663">
    <property type="entry name" value="Rng_hydr_dOase-A"/>
</dbReference>
<evidence type="ECO:0000259" key="7">
    <source>
        <dbReference type="PROSITE" id="PS51296"/>
    </source>
</evidence>
<dbReference type="Gene3D" id="2.102.10.10">
    <property type="entry name" value="Rieske [2Fe-2S] iron-sulphur domain"/>
    <property type="match status" value="1"/>
</dbReference>
<gene>
    <name evidence="8" type="ORF">BCF46_2754</name>
</gene>
<evidence type="ECO:0000256" key="6">
    <source>
        <dbReference type="ARBA" id="ARBA00023014"/>
    </source>
</evidence>
<keyword evidence="3" id="KW-0479">Metal-binding</keyword>
<keyword evidence="2" id="KW-0001">2Fe-2S</keyword>
<accession>A0A497VS35</accession>
<dbReference type="Pfam" id="PF00355">
    <property type="entry name" value="Rieske"/>
    <property type="match status" value="1"/>
</dbReference>
<dbReference type="EMBL" id="RCCE01000004">
    <property type="protein sequence ID" value="RLJ41784.1"/>
    <property type="molecule type" value="Genomic_DNA"/>
</dbReference>
<dbReference type="InterPro" id="IPR015879">
    <property type="entry name" value="Ring_hydroxy_dOase_asu_C_dom"/>
</dbReference>
<evidence type="ECO:0000313" key="8">
    <source>
        <dbReference type="EMBL" id="RLJ41784.1"/>
    </source>
</evidence>
<dbReference type="PANTHER" id="PTHR43756:SF5">
    <property type="entry name" value="CHOLINE MONOOXYGENASE, CHLOROPLASTIC"/>
    <property type="match status" value="1"/>
</dbReference>
<keyword evidence="4" id="KW-0560">Oxidoreductase</keyword>
<keyword evidence="5" id="KW-0408">Iron</keyword>
<dbReference type="OrthoDB" id="7456916at2"/>
<proteinExistence type="predicted"/>
<name>A0A497VS35_9RHOB</name>
<dbReference type="Proteomes" id="UP000269157">
    <property type="component" value="Unassembled WGS sequence"/>
</dbReference>